<feature type="transmembrane region" description="Helical" evidence="6">
    <location>
        <begin position="408"/>
        <end position="431"/>
    </location>
</feature>
<gene>
    <name evidence="7" type="ORF">DesfrDRAFT_2256</name>
</gene>
<feature type="transmembrane region" description="Helical" evidence="6">
    <location>
        <begin position="76"/>
        <end position="102"/>
    </location>
</feature>
<feature type="transmembrane region" description="Helical" evidence="6">
    <location>
        <begin position="341"/>
        <end position="358"/>
    </location>
</feature>
<reference evidence="7 8" key="1">
    <citation type="submission" date="2010-08" db="EMBL/GenBank/DDBJ databases">
        <title>The draft genome of Desulfovibrio fructosovorans JJ.</title>
        <authorList>
            <consortium name="US DOE Joint Genome Institute (JGI-PGF)"/>
            <person name="Lucas S."/>
            <person name="Copeland A."/>
            <person name="Lapidus A."/>
            <person name="Cheng J.-F."/>
            <person name="Bruce D."/>
            <person name="Goodwin L."/>
            <person name="Pitluck S."/>
            <person name="Land M.L."/>
            <person name="Hauser L."/>
            <person name="Chang Y.-J."/>
            <person name="Jeffries C."/>
            <person name="Wall J.D."/>
            <person name="Stahl D.A."/>
            <person name="Arkin A.P."/>
            <person name="Dehal P."/>
            <person name="Stolyar S.M."/>
            <person name="Hazen T.C."/>
            <person name="Woyke T.J."/>
        </authorList>
    </citation>
    <scope>NUCLEOTIDE SEQUENCE [LARGE SCALE GENOMIC DNA]</scope>
    <source>
        <strain evidence="7 8">JJ</strain>
    </source>
</reference>
<dbReference type="InterPro" id="IPR031312">
    <property type="entry name" value="Na/sul_symport_CS"/>
</dbReference>
<feature type="transmembrane region" description="Helical" evidence="6">
    <location>
        <begin position="499"/>
        <end position="519"/>
    </location>
</feature>
<dbReference type="eggNOG" id="COG0471">
    <property type="taxonomic scope" value="Bacteria"/>
</dbReference>
<feature type="transmembrane region" description="Helical" evidence="6">
    <location>
        <begin position="214"/>
        <end position="238"/>
    </location>
</feature>
<protein>
    <submittedName>
        <fullName evidence="7">Anion transporter</fullName>
    </submittedName>
</protein>
<keyword evidence="2" id="KW-0813">Transport</keyword>
<feature type="transmembrane region" description="Helical" evidence="6">
    <location>
        <begin position="122"/>
        <end position="140"/>
    </location>
</feature>
<keyword evidence="8" id="KW-1185">Reference proteome</keyword>
<keyword evidence="5 6" id="KW-0472">Membrane</keyword>
<dbReference type="EMBL" id="AECZ01000013">
    <property type="protein sequence ID" value="EFL51097.1"/>
    <property type="molecule type" value="Genomic_DNA"/>
</dbReference>
<evidence type="ECO:0000313" key="8">
    <source>
        <dbReference type="Proteomes" id="UP000006250"/>
    </source>
</evidence>
<proteinExistence type="predicted"/>
<dbReference type="GO" id="GO:0005886">
    <property type="term" value="C:plasma membrane"/>
    <property type="evidence" value="ECO:0007669"/>
    <property type="project" value="TreeGrafter"/>
</dbReference>
<accession>E1JX23</accession>
<evidence type="ECO:0000256" key="3">
    <source>
        <dbReference type="ARBA" id="ARBA00022692"/>
    </source>
</evidence>
<dbReference type="CDD" id="cd01115">
    <property type="entry name" value="SLC13_permease"/>
    <property type="match status" value="1"/>
</dbReference>
<evidence type="ECO:0000256" key="6">
    <source>
        <dbReference type="SAM" id="Phobius"/>
    </source>
</evidence>
<dbReference type="PROSITE" id="PS01271">
    <property type="entry name" value="NA_SULFATE"/>
    <property type="match status" value="1"/>
</dbReference>
<dbReference type="Proteomes" id="UP000006250">
    <property type="component" value="Unassembled WGS sequence"/>
</dbReference>
<keyword evidence="3 6" id="KW-0812">Transmembrane</keyword>
<comment type="subcellular location">
    <subcellularLocation>
        <location evidence="1">Membrane</location>
        <topology evidence="1">Multi-pass membrane protein</topology>
    </subcellularLocation>
</comment>
<dbReference type="NCBIfam" id="TIGR00785">
    <property type="entry name" value="dass"/>
    <property type="match status" value="1"/>
</dbReference>
<organism evidence="7 8">
    <name type="scientific">Solidesulfovibrio fructosivorans JJ]</name>
    <dbReference type="NCBI Taxonomy" id="596151"/>
    <lineage>
        <taxon>Bacteria</taxon>
        <taxon>Pseudomonadati</taxon>
        <taxon>Thermodesulfobacteriota</taxon>
        <taxon>Desulfovibrionia</taxon>
        <taxon>Desulfovibrionales</taxon>
        <taxon>Desulfovibrionaceae</taxon>
        <taxon>Solidesulfovibrio</taxon>
    </lineage>
</organism>
<dbReference type="Pfam" id="PF00939">
    <property type="entry name" value="Na_sulph_symp"/>
    <property type="match status" value="1"/>
</dbReference>
<dbReference type="GO" id="GO:0015141">
    <property type="term" value="F:succinate transmembrane transporter activity"/>
    <property type="evidence" value="ECO:0007669"/>
    <property type="project" value="UniProtKB-ARBA"/>
</dbReference>
<evidence type="ECO:0000256" key="5">
    <source>
        <dbReference type="ARBA" id="ARBA00023136"/>
    </source>
</evidence>
<evidence type="ECO:0000256" key="1">
    <source>
        <dbReference type="ARBA" id="ARBA00004141"/>
    </source>
</evidence>
<name>E1JX23_SOLFR</name>
<feature type="transmembrane region" description="Helical" evidence="6">
    <location>
        <begin position="259"/>
        <end position="281"/>
    </location>
</feature>
<comment type="caution">
    <text evidence="7">The sequence shown here is derived from an EMBL/GenBank/DDBJ whole genome shotgun (WGS) entry which is preliminary data.</text>
</comment>
<keyword evidence="4 6" id="KW-1133">Transmembrane helix</keyword>
<feature type="transmembrane region" description="Helical" evidence="6">
    <location>
        <begin position="47"/>
        <end position="64"/>
    </location>
</feature>
<dbReference type="AlphaFoldDB" id="E1JX23"/>
<feature type="transmembrane region" description="Helical" evidence="6">
    <location>
        <begin position="316"/>
        <end position="334"/>
    </location>
</feature>
<dbReference type="InterPro" id="IPR001898">
    <property type="entry name" value="SLC13A/DASS"/>
</dbReference>
<evidence type="ECO:0000256" key="2">
    <source>
        <dbReference type="ARBA" id="ARBA00022448"/>
    </source>
</evidence>
<evidence type="ECO:0000256" key="4">
    <source>
        <dbReference type="ARBA" id="ARBA00022989"/>
    </source>
</evidence>
<evidence type="ECO:0000313" key="7">
    <source>
        <dbReference type="EMBL" id="EFL51097.1"/>
    </source>
</evidence>
<dbReference type="PANTHER" id="PTHR10283:SF82">
    <property type="entry name" value="SOLUTE CARRIER FAMILY 13 MEMBER 2"/>
    <property type="match status" value="1"/>
</dbReference>
<dbReference type="STRING" id="596151.DesfrDRAFT_2256"/>
<feature type="transmembrane region" description="Helical" evidence="6">
    <location>
        <begin position="378"/>
        <end position="396"/>
    </location>
</feature>
<dbReference type="PANTHER" id="PTHR10283">
    <property type="entry name" value="SOLUTE CARRIER FAMILY 13 MEMBER"/>
    <property type="match status" value="1"/>
</dbReference>
<feature type="transmembrane region" description="Helical" evidence="6">
    <location>
        <begin position="161"/>
        <end position="194"/>
    </location>
</feature>
<sequence length="538" mass="58044">MSDVPGEQTPERGTRRPDGSLEIRRHGIVSLTYEGGFVRQYHTANKVGFFLGPVVFIILLLMPLPPGMKPEAQRVAAVTALMAIWWITEAIPIPATSLLPIAMFPLLKIMPSKAATAPYADHLIYLFMGGFFIAVTMERWNLHRRIALKTIKLVGVSPSRMIFGFMAATAFLSMWVSNTATTMMMVPIGLAVIQQAFGFEGHDLKHGSGSGPEYNFGTALMLGIAYAASIGGVATIIGTPPNVIMVAMIGKMYGQHIGFAQWMAFGVPLALITLLVCWYLLTRILFPMGSLTLAGGEQIIDHEIELLGPMKKEEKWIVAVGCFVGFCWIVRGFVKIPALSMVHDATIGILGALILFALPTDFKNGKFLLDWKTAVKIPWDVILLFGGGLAIANGFTKTGLADWIAGNLSTLQGMAPVLFVMLVVAITIFMTELTSNTATATLLIPIMGSAAVALGINPYATIIGACVAASFAFMLPVATPPNAVVFGSGCVSIGQMCKAGFWLNLFGIFIITCMTFYLMPMLWGIDLSHLPAWAITPK</sequence>